<reference evidence="1" key="1">
    <citation type="submission" date="2021-06" db="EMBL/GenBank/DDBJ databases">
        <authorList>
            <person name="Kallberg Y."/>
            <person name="Tangrot J."/>
            <person name="Rosling A."/>
        </authorList>
    </citation>
    <scope>NUCLEOTIDE SEQUENCE</scope>
    <source>
        <strain evidence="1">IN212</strain>
    </source>
</reference>
<organism evidence="1 2">
    <name type="scientific">Racocetra fulgida</name>
    <dbReference type="NCBI Taxonomy" id="60492"/>
    <lineage>
        <taxon>Eukaryota</taxon>
        <taxon>Fungi</taxon>
        <taxon>Fungi incertae sedis</taxon>
        <taxon>Mucoromycota</taxon>
        <taxon>Glomeromycotina</taxon>
        <taxon>Glomeromycetes</taxon>
        <taxon>Diversisporales</taxon>
        <taxon>Gigasporaceae</taxon>
        <taxon>Racocetra</taxon>
    </lineage>
</organism>
<dbReference type="OrthoDB" id="2408987at2759"/>
<dbReference type="InterPro" id="IPR031248">
    <property type="entry name" value="RNF213"/>
</dbReference>
<dbReference type="AlphaFoldDB" id="A0A9N8YV70"/>
<dbReference type="GO" id="GO:0004842">
    <property type="term" value="F:ubiquitin-protein transferase activity"/>
    <property type="evidence" value="ECO:0007669"/>
    <property type="project" value="InterPro"/>
</dbReference>
<gene>
    <name evidence="1" type="ORF">RFULGI_LOCUS550</name>
</gene>
<accession>A0A9N8YV70</accession>
<dbReference type="PANTHER" id="PTHR22605:SF1">
    <property type="entry name" value="RZ-TYPE DOMAIN-CONTAINING PROTEIN"/>
    <property type="match status" value="1"/>
</dbReference>
<comment type="caution">
    <text evidence="1">The sequence shown here is derived from an EMBL/GenBank/DDBJ whole genome shotgun (WGS) entry which is preliminary data.</text>
</comment>
<protein>
    <submittedName>
        <fullName evidence="1">2929_t:CDS:1</fullName>
    </submittedName>
</protein>
<evidence type="ECO:0000313" key="1">
    <source>
        <dbReference type="EMBL" id="CAG8457944.1"/>
    </source>
</evidence>
<name>A0A9N8YV70_9GLOM</name>
<dbReference type="Proteomes" id="UP000789396">
    <property type="component" value="Unassembled WGS sequence"/>
</dbReference>
<dbReference type="EMBL" id="CAJVPZ010000231">
    <property type="protein sequence ID" value="CAG8457944.1"/>
    <property type="molecule type" value="Genomic_DNA"/>
</dbReference>
<keyword evidence="2" id="KW-1185">Reference proteome</keyword>
<sequence length="721" mass="83157">MQSRTCPKCGTKIGGEHHVAAEGQTRLSPGQVQNVITNSDKRGYIMESGSLDQSKSVREMTTSSYRILHLFIHALIAVSPFSQTFLKNISDPIAHCMDHVNKDWDVLKTTLNCNDEDLALILHDILHSMSEDKQFSTPTLSTTQARMTWEGRFTTRYVNNRARNPAAASMDMRSKLQKAKDERKKKTTVFEAEINETLVFDDSYSAKRLPKLWRRIKNASLADFRVFYLNNETYCKHFPFISIYFKYEKLIPHLKHIYHLVKFSRILSMRLNYRIKRNDALNMTFRKFIAEHGELQHSLKAAFDNFAESWNAMMPLIERYQCHDLPTNKPRMNLDCQIVFGLVEGKDAGLFLCAALEYLVDIQNRFLRDVMSIKPGTCHSLKFIENQKGSDTNNPYLIKSVRLEDARQTNLIDYEWNPKLLKYSQCLLDVGKGKELIYDLYKIEEELVKDLVFNKTYLEPCEPGGLILEPFYYCMEMFQCSTTILYDIKQKIKQESIPQNMLALLIGGISSNYPSEFSSSAGNVEIILSGNESELLSALELLLCFVKRTAGSDGNITLKNYIQHWVKLSVLTENKALEKVLNTGLQLKHVVALYEIVEGKVADIMIESITIKYKASLTREIEKEIVASCSFDEKDIKLNANLITAEAFMNALKRFMFRQLLVETIREDHPLSEYLNQTALCCWPDNMDEDSISDMFPMSLLIKHTYEAYHFVKRRVEVILR</sequence>
<evidence type="ECO:0000313" key="2">
    <source>
        <dbReference type="Proteomes" id="UP000789396"/>
    </source>
</evidence>
<proteinExistence type="predicted"/>
<dbReference type="GO" id="GO:0016887">
    <property type="term" value="F:ATP hydrolysis activity"/>
    <property type="evidence" value="ECO:0007669"/>
    <property type="project" value="InterPro"/>
</dbReference>
<dbReference type="PANTHER" id="PTHR22605">
    <property type="entry name" value="RZ-TYPE DOMAIN-CONTAINING PROTEIN"/>
    <property type="match status" value="1"/>
</dbReference>